<name>A0A2T4JUH9_9RHOB</name>
<proteinExistence type="predicted"/>
<protein>
    <submittedName>
        <fullName evidence="1">Uncharacterized protein</fullName>
    </submittedName>
</protein>
<dbReference type="AlphaFoldDB" id="A0A2T4JUH9"/>
<accession>A0A2T4JUH9</accession>
<keyword evidence="2" id="KW-1185">Reference proteome</keyword>
<sequence>MTHQAGFHAPHGGADFLGLRRSRNGGTEIVYDDGVTRRMIWRVAEEGVSEARLTDALRVAVGSTRVLPALYDELKKRAIAIERVAG</sequence>
<dbReference type="OrthoDB" id="7644685at2"/>
<comment type="caution">
    <text evidence="1">The sequence shown here is derived from an EMBL/GenBank/DDBJ whole genome shotgun (WGS) entry which is preliminary data.</text>
</comment>
<dbReference type="RefSeq" id="WP_107664080.1">
    <property type="nucleotide sequence ID" value="NZ_PZKG01000046.1"/>
</dbReference>
<evidence type="ECO:0000313" key="2">
    <source>
        <dbReference type="Proteomes" id="UP000241010"/>
    </source>
</evidence>
<organism evidence="1 2">
    <name type="scientific">Cereibacter changlensis JA139</name>
    <dbReference type="NCBI Taxonomy" id="1188249"/>
    <lineage>
        <taxon>Bacteria</taxon>
        <taxon>Pseudomonadati</taxon>
        <taxon>Pseudomonadota</taxon>
        <taxon>Alphaproteobacteria</taxon>
        <taxon>Rhodobacterales</taxon>
        <taxon>Paracoccaceae</taxon>
        <taxon>Cereibacter</taxon>
    </lineage>
</organism>
<evidence type="ECO:0000313" key="1">
    <source>
        <dbReference type="EMBL" id="PTE21568.1"/>
    </source>
</evidence>
<dbReference type="Proteomes" id="UP000241010">
    <property type="component" value="Unassembled WGS sequence"/>
</dbReference>
<gene>
    <name evidence="1" type="ORF">C5F48_11615</name>
</gene>
<dbReference type="EMBL" id="PZKG01000046">
    <property type="protein sequence ID" value="PTE21568.1"/>
    <property type="molecule type" value="Genomic_DNA"/>
</dbReference>
<reference evidence="1 2" key="1">
    <citation type="submission" date="2018-03" db="EMBL/GenBank/DDBJ databases">
        <title>Cereibacter changlensis.</title>
        <authorList>
            <person name="Meyer T.E."/>
            <person name="Miller S."/>
            <person name="Lodha T."/>
            <person name="Gandham S."/>
            <person name="Chintalapati S."/>
            <person name="Chintalapati V.R."/>
        </authorList>
    </citation>
    <scope>NUCLEOTIDE SEQUENCE [LARGE SCALE GENOMIC DNA]</scope>
    <source>
        <strain evidence="1 2">JA139</strain>
    </source>
</reference>